<keyword evidence="2" id="KW-1185">Reference proteome</keyword>
<dbReference type="EMBL" id="CAAALY010111161">
    <property type="protein sequence ID" value="VEL30303.1"/>
    <property type="molecule type" value="Genomic_DNA"/>
</dbReference>
<gene>
    <name evidence="1" type="ORF">PXEA_LOCUS23743</name>
</gene>
<proteinExistence type="predicted"/>
<dbReference type="Proteomes" id="UP000784294">
    <property type="component" value="Unassembled WGS sequence"/>
</dbReference>
<dbReference type="AlphaFoldDB" id="A0A3S5AIN6"/>
<comment type="caution">
    <text evidence="1">The sequence shown here is derived from an EMBL/GenBank/DDBJ whole genome shotgun (WGS) entry which is preliminary data.</text>
</comment>
<reference evidence="1" key="1">
    <citation type="submission" date="2018-11" db="EMBL/GenBank/DDBJ databases">
        <authorList>
            <consortium name="Pathogen Informatics"/>
        </authorList>
    </citation>
    <scope>NUCLEOTIDE SEQUENCE</scope>
</reference>
<sequence length="39" mass="4588">MGIAPLRLQQMRLLPNTEFLDLQFWLLPPTPDSGEYSWL</sequence>
<name>A0A3S5AIN6_9PLAT</name>
<protein>
    <submittedName>
        <fullName evidence="1">Uncharacterized protein</fullName>
    </submittedName>
</protein>
<evidence type="ECO:0000313" key="2">
    <source>
        <dbReference type="Proteomes" id="UP000784294"/>
    </source>
</evidence>
<accession>A0A3S5AIN6</accession>
<organism evidence="1 2">
    <name type="scientific">Protopolystoma xenopodis</name>
    <dbReference type="NCBI Taxonomy" id="117903"/>
    <lineage>
        <taxon>Eukaryota</taxon>
        <taxon>Metazoa</taxon>
        <taxon>Spiralia</taxon>
        <taxon>Lophotrochozoa</taxon>
        <taxon>Platyhelminthes</taxon>
        <taxon>Monogenea</taxon>
        <taxon>Polyopisthocotylea</taxon>
        <taxon>Polystomatidea</taxon>
        <taxon>Polystomatidae</taxon>
        <taxon>Protopolystoma</taxon>
    </lineage>
</organism>
<evidence type="ECO:0000313" key="1">
    <source>
        <dbReference type="EMBL" id="VEL30303.1"/>
    </source>
</evidence>